<name>A0ABV5CFK4_9SPHI</name>
<dbReference type="SUPFAM" id="SSF82171">
    <property type="entry name" value="DPP6 N-terminal domain-like"/>
    <property type="match status" value="1"/>
</dbReference>
<dbReference type="Gene3D" id="2.140.10.30">
    <property type="entry name" value="Dipeptidylpeptidase IV, N-terminal domain"/>
    <property type="match status" value="1"/>
</dbReference>
<dbReference type="Proteomes" id="UP001580928">
    <property type="component" value="Unassembled WGS sequence"/>
</dbReference>
<dbReference type="PANTHER" id="PTHR11731:SF193">
    <property type="entry name" value="DIPEPTIDYL PEPTIDASE 9"/>
    <property type="match status" value="1"/>
</dbReference>
<evidence type="ECO:0000313" key="6">
    <source>
        <dbReference type="EMBL" id="MFB5946314.1"/>
    </source>
</evidence>
<feature type="domain" description="Dipeptidylpeptidase IV N-terminal" evidence="5">
    <location>
        <begin position="99"/>
        <end position="442"/>
    </location>
</feature>
<dbReference type="SUPFAM" id="SSF53474">
    <property type="entry name" value="alpha/beta-Hydrolases"/>
    <property type="match status" value="1"/>
</dbReference>
<keyword evidence="1" id="KW-0645">Protease</keyword>
<dbReference type="PANTHER" id="PTHR11731">
    <property type="entry name" value="PROTEASE FAMILY S9B,C DIPEPTIDYL-PEPTIDASE IV-RELATED"/>
    <property type="match status" value="1"/>
</dbReference>
<keyword evidence="3" id="KW-0732">Signal</keyword>
<evidence type="ECO:0000259" key="5">
    <source>
        <dbReference type="Pfam" id="PF00930"/>
    </source>
</evidence>
<dbReference type="InterPro" id="IPR029058">
    <property type="entry name" value="AB_hydrolase_fold"/>
</dbReference>
<keyword evidence="7" id="KW-1185">Reference proteome</keyword>
<dbReference type="Pfam" id="PF00326">
    <property type="entry name" value="Peptidase_S9"/>
    <property type="match status" value="1"/>
</dbReference>
<keyword evidence="2" id="KW-0378">Hydrolase</keyword>
<feature type="domain" description="Peptidase S9 prolyl oligopeptidase catalytic" evidence="4">
    <location>
        <begin position="529"/>
        <end position="723"/>
    </location>
</feature>
<dbReference type="Gene3D" id="3.40.50.1820">
    <property type="entry name" value="alpha/beta hydrolase"/>
    <property type="match status" value="1"/>
</dbReference>
<feature type="signal peptide" evidence="3">
    <location>
        <begin position="1"/>
        <end position="19"/>
    </location>
</feature>
<dbReference type="Pfam" id="PF00930">
    <property type="entry name" value="DPPIV_N"/>
    <property type="match status" value="1"/>
</dbReference>
<reference evidence="6 7" key="1">
    <citation type="submission" date="2024-04" db="EMBL/GenBank/DDBJ databases">
        <title>Albibacterium profundi sp. nov., isolated from sediment of the Challenger Deep of Mariana Trench.</title>
        <authorList>
            <person name="Wang Y."/>
        </authorList>
    </citation>
    <scope>NUCLEOTIDE SEQUENCE [LARGE SCALE GENOMIC DNA]</scope>
    <source>
        <strain evidence="6 7">RHL897</strain>
    </source>
</reference>
<accession>A0ABV5CFK4</accession>
<dbReference type="RefSeq" id="WP_375557841.1">
    <property type="nucleotide sequence ID" value="NZ_JBBVGT010000002.1"/>
</dbReference>
<protein>
    <submittedName>
        <fullName evidence="6">S9 family peptidase</fullName>
    </submittedName>
</protein>
<sequence>MKRYFLVLFLIGATCLANAQSEITLEDIYKKGTFRTKSVQGLRSMNDGKTYVSIEIDTATQDRFVARNNYKDGEIAERLFSQADLVYEDIKLPIGTDFSANEEKILIAHEREAIYRRSSKAYYYVFDIKSKKITPVSTKEGKQMYATFSPDASKVAFVRDNNLFVTDLATGAETQITTDGKYNEIINGGADWVYEEEFAFAKAFFWSPDGNKIAFYRFDEREVREFSMMMYEDLYPTVYKFKYPKPGEKNSVVSIHIYDLEKKTTKTADVGTETDQYIPRVKWTQDPNLLCVFRMNRHQNNLDYLFVDAETGSSKVALTETDKYYIDINDDLTFLEDGKHFFLTSERDGYNHVYLYNMDGELVRQITDGDWEVTRLYGVNQKTNTLYYQSTESSPLERDIYSINLSGKKKTKLSTQKGTNSATFSEDFSYYILNHSSVETPPYITLNNAKGEVERVLEDNAEALKVNEQYGITPREFFSFTTSEGVELNGYMIKPADFDPNKKYPVLMYVYGGPGSQNVANSWNHNYWFDFLAQHDYLVVCVDNRGTGFRGAEFKKMTYLQLGKYEIIDQIEAAKWLGKQSYVDEDRIGLWGWSYGGYMASLAITKGADVFKSTIAVAPVTNWRFYDTIYTERYLRTPQENPEGYDNNSPINFADKLKGNFLLVHGTADDNVHFQNSVMFSEALIQANVPFEQAYYPNKNHGIYGGNTSIHLFNKITKFVFEKL</sequence>
<dbReference type="InterPro" id="IPR050278">
    <property type="entry name" value="Serine_Prot_S9B/DPPIV"/>
</dbReference>
<dbReference type="InterPro" id="IPR002469">
    <property type="entry name" value="Peptidase_S9B_N"/>
</dbReference>
<dbReference type="EMBL" id="JBBVGT010000002">
    <property type="protein sequence ID" value="MFB5946314.1"/>
    <property type="molecule type" value="Genomic_DNA"/>
</dbReference>
<proteinExistence type="predicted"/>
<dbReference type="InterPro" id="IPR001375">
    <property type="entry name" value="Peptidase_S9_cat"/>
</dbReference>
<evidence type="ECO:0000256" key="1">
    <source>
        <dbReference type="ARBA" id="ARBA00022670"/>
    </source>
</evidence>
<dbReference type="PROSITE" id="PS00708">
    <property type="entry name" value="PRO_ENDOPEP_SER"/>
    <property type="match status" value="1"/>
</dbReference>
<evidence type="ECO:0000259" key="4">
    <source>
        <dbReference type="Pfam" id="PF00326"/>
    </source>
</evidence>
<gene>
    <name evidence="6" type="ORF">WKR92_10755</name>
</gene>
<comment type="caution">
    <text evidence="6">The sequence shown here is derived from an EMBL/GenBank/DDBJ whole genome shotgun (WGS) entry which is preliminary data.</text>
</comment>
<evidence type="ECO:0000256" key="3">
    <source>
        <dbReference type="SAM" id="SignalP"/>
    </source>
</evidence>
<feature type="chain" id="PRO_5046554934" evidence="3">
    <location>
        <begin position="20"/>
        <end position="724"/>
    </location>
</feature>
<organism evidence="6 7">
    <name type="scientific">Albibacterium profundi</name>
    <dbReference type="NCBI Taxonomy" id="3134906"/>
    <lineage>
        <taxon>Bacteria</taxon>
        <taxon>Pseudomonadati</taxon>
        <taxon>Bacteroidota</taxon>
        <taxon>Sphingobacteriia</taxon>
        <taxon>Sphingobacteriales</taxon>
        <taxon>Sphingobacteriaceae</taxon>
        <taxon>Albibacterium</taxon>
    </lineage>
</organism>
<evidence type="ECO:0000256" key="2">
    <source>
        <dbReference type="ARBA" id="ARBA00022801"/>
    </source>
</evidence>
<evidence type="ECO:0000313" key="7">
    <source>
        <dbReference type="Proteomes" id="UP001580928"/>
    </source>
</evidence>
<dbReference type="InterPro" id="IPR002471">
    <property type="entry name" value="Pept_S9_AS"/>
</dbReference>